<evidence type="ECO:0000313" key="2">
    <source>
        <dbReference type="EMBL" id="TNN50723.1"/>
    </source>
</evidence>
<name>A0A4Z2GCT0_9TELE</name>
<accession>A0A4Z2GCT0</accession>
<feature type="region of interest" description="Disordered" evidence="1">
    <location>
        <begin position="1"/>
        <end position="34"/>
    </location>
</feature>
<protein>
    <submittedName>
        <fullName evidence="2">Uncharacterized protein</fullName>
    </submittedName>
</protein>
<dbReference type="Proteomes" id="UP000314294">
    <property type="component" value="Unassembled WGS sequence"/>
</dbReference>
<dbReference type="EMBL" id="SRLO01000607">
    <property type="protein sequence ID" value="TNN50723.1"/>
    <property type="molecule type" value="Genomic_DNA"/>
</dbReference>
<reference evidence="2 3" key="1">
    <citation type="submission" date="2019-03" db="EMBL/GenBank/DDBJ databases">
        <title>First draft genome of Liparis tanakae, snailfish: a comprehensive survey of snailfish specific genes.</title>
        <authorList>
            <person name="Kim W."/>
            <person name="Song I."/>
            <person name="Jeong J.-H."/>
            <person name="Kim D."/>
            <person name="Kim S."/>
            <person name="Ryu S."/>
            <person name="Song J.Y."/>
            <person name="Lee S.K."/>
        </authorList>
    </citation>
    <scope>NUCLEOTIDE SEQUENCE [LARGE SCALE GENOMIC DNA]</scope>
    <source>
        <tissue evidence="2">Muscle</tissue>
    </source>
</reference>
<comment type="caution">
    <text evidence="2">The sequence shown here is derived from an EMBL/GenBank/DDBJ whole genome shotgun (WGS) entry which is preliminary data.</text>
</comment>
<sequence>MESRDNGFSSSSERASQVCGPPPPPPGRPTMNRHLERREHLKRLSLPVSLPVFRAAPVPGKEPLGVECLETRDTLLYTINQMRKCALRVKKNPKVYIHATTAVRNASLLRPAGGTRSGCR</sequence>
<evidence type="ECO:0000256" key="1">
    <source>
        <dbReference type="SAM" id="MobiDB-lite"/>
    </source>
</evidence>
<evidence type="ECO:0000313" key="3">
    <source>
        <dbReference type="Proteomes" id="UP000314294"/>
    </source>
</evidence>
<organism evidence="2 3">
    <name type="scientific">Liparis tanakae</name>
    <name type="common">Tanaka's snailfish</name>
    <dbReference type="NCBI Taxonomy" id="230148"/>
    <lineage>
        <taxon>Eukaryota</taxon>
        <taxon>Metazoa</taxon>
        <taxon>Chordata</taxon>
        <taxon>Craniata</taxon>
        <taxon>Vertebrata</taxon>
        <taxon>Euteleostomi</taxon>
        <taxon>Actinopterygii</taxon>
        <taxon>Neopterygii</taxon>
        <taxon>Teleostei</taxon>
        <taxon>Neoteleostei</taxon>
        <taxon>Acanthomorphata</taxon>
        <taxon>Eupercaria</taxon>
        <taxon>Perciformes</taxon>
        <taxon>Cottioidei</taxon>
        <taxon>Cottales</taxon>
        <taxon>Liparidae</taxon>
        <taxon>Liparis</taxon>
    </lineage>
</organism>
<feature type="compositionally biased region" description="Polar residues" evidence="1">
    <location>
        <begin position="1"/>
        <end position="15"/>
    </location>
</feature>
<gene>
    <name evidence="2" type="ORF">EYF80_039044</name>
</gene>
<dbReference type="AlphaFoldDB" id="A0A4Z2GCT0"/>
<proteinExistence type="predicted"/>
<keyword evidence="3" id="KW-1185">Reference proteome</keyword>